<reference evidence="1 2" key="1">
    <citation type="journal article" date="2024" name="Int. J. Syst. Evol. Microbiol.">
        <title>Lacrimispora brassicae sp. nov. isolated from fermented cabbage, and proposal of Clostridium indicum Gundawar et al. 2019 and Clostridium methoxybenzovorans Mechichi et al. 1999 as heterotypic synonyms of Lacrimispora amygdalina (Parshina et al. 2003) Haas and Blanchard 2020 and Lacrimispora indolis (McClung and McCoy 1957) Haas and Blanchard 2020, respectively.</title>
        <authorList>
            <person name="Kobayashi H."/>
            <person name="Tanizawa Y."/>
            <person name="Sakamoto M."/>
            <person name="Ohkuma M."/>
            <person name="Tohno M."/>
        </authorList>
    </citation>
    <scope>NUCLEOTIDE SEQUENCE [LARGE SCALE GENOMIC DNA]</scope>
    <source>
        <strain evidence="1 2">DSM 12857</strain>
    </source>
</reference>
<dbReference type="EMBL" id="BRPJ01000030">
    <property type="protein sequence ID" value="GLB29624.1"/>
    <property type="molecule type" value="Genomic_DNA"/>
</dbReference>
<gene>
    <name evidence="1" type="ORF">LAD12857_15470</name>
</gene>
<proteinExistence type="predicted"/>
<sequence length="456" mass="51055">MSKYKYSEIEQQMNDVLAYHTKELSGISFPDTKKIDASIAQAEAKLKALGIDVSKANSQKSPMPEKKVMLIPTWNQMVAEAQESCGTDNALESLFTAEELQCNREAIRLLNKEYNQLQQLDKFDVGISAVAGIIGGAVDILLVGIPQRGYDGVEAGPLSNYIRDRFDKAFPAEEMEKLANSKVSKVSFDAQDNRNTTEYVTGLSAYYHRLLSLGHDPLLGFIVGVFDILTGRMTTIDKTGKIVSQVMENYADRKKSDIFAALSKQIIHFKSDIATSMGLPAPLMGLFNLLQFGSIGEEEQTIAEIVQGMYYEGYDFIHFCSLSIPAMLVEVVVRLGYAIKRIKEGHKVLESIPFSINREKHPKLATMLFIAHSGATAINAGKVYFTKNPMAINYPQWIAFVKYSYKQIKWVLLKKSEARDAYVSGKLYDNLKRTCFMVDKCFEEFSSGYIVVFDSP</sequence>
<evidence type="ECO:0000313" key="1">
    <source>
        <dbReference type="EMBL" id="GLB29624.1"/>
    </source>
</evidence>
<comment type="caution">
    <text evidence="1">The sequence shown here is derived from an EMBL/GenBank/DDBJ whole genome shotgun (WGS) entry which is preliminary data.</text>
</comment>
<name>A0ABQ5M3U4_9FIRM</name>
<dbReference type="Proteomes" id="UP001419084">
    <property type="component" value="Unassembled WGS sequence"/>
</dbReference>
<accession>A0ABQ5M3U4</accession>
<keyword evidence="2" id="KW-1185">Reference proteome</keyword>
<organism evidence="1 2">
    <name type="scientific">Lacrimispora amygdalina</name>
    <dbReference type="NCBI Taxonomy" id="253257"/>
    <lineage>
        <taxon>Bacteria</taxon>
        <taxon>Bacillati</taxon>
        <taxon>Bacillota</taxon>
        <taxon>Clostridia</taxon>
        <taxon>Lachnospirales</taxon>
        <taxon>Lachnospiraceae</taxon>
        <taxon>Lacrimispora</taxon>
    </lineage>
</organism>
<evidence type="ECO:0000313" key="2">
    <source>
        <dbReference type="Proteomes" id="UP001419084"/>
    </source>
</evidence>
<protein>
    <submittedName>
        <fullName evidence="1">Uncharacterized protein</fullName>
    </submittedName>
</protein>
<dbReference type="RefSeq" id="WP_346064958.1">
    <property type="nucleotide sequence ID" value="NZ_BRPJ01000030.1"/>
</dbReference>